<dbReference type="InterPro" id="IPR017521">
    <property type="entry name" value="Sugar_tfrase_PEP-CTERM_Stp1"/>
</dbReference>
<gene>
    <name evidence="1" type="ORF">FHS52_001892</name>
</gene>
<name>A0ABR6HZ26_9SPHN</name>
<evidence type="ECO:0000313" key="2">
    <source>
        <dbReference type="Proteomes" id="UP000548685"/>
    </source>
</evidence>
<keyword evidence="2" id="KW-1185">Reference proteome</keyword>
<organism evidence="1 2">
    <name type="scientific">Erythrobacter ramosus</name>
    <dbReference type="NCBI Taxonomy" id="35811"/>
    <lineage>
        <taxon>Bacteria</taxon>
        <taxon>Pseudomonadati</taxon>
        <taxon>Pseudomonadota</taxon>
        <taxon>Alphaproteobacteria</taxon>
        <taxon>Sphingomonadales</taxon>
        <taxon>Erythrobacteraceae</taxon>
        <taxon>Erythrobacter/Porphyrobacter group</taxon>
        <taxon>Erythrobacter</taxon>
    </lineage>
</organism>
<dbReference type="Pfam" id="PF13692">
    <property type="entry name" value="Glyco_trans_1_4"/>
    <property type="match status" value="1"/>
</dbReference>
<protein>
    <submittedName>
        <fullName evidence="1">Sugar transferase (PEP-CTERM/EpsH1 system associated)</fullName>
    </submittedName>
</protein>
<dbReference type="CDD" id="cd03801">
    <property type="entry name" value="GT4_PimA-like"/>
    <property type="match status" value="1"/>
</dbReference>
<dbReference type="GO" id="GO:0016740">
    <property type="term" value="F:transferase activity"/>
    <property type="evidence" value="ECO:0007669"/>
    <property type="project" value="UniProtKB-KW"/>
</dbReference>
<dbReference type="PANTHER" id="PTHR12526:SF600">
    <property type="entry name" value="GLYCOSYL TRANSFERASE GROUP 1"/>
    <property type="match status" value="1"/>
</dbReference>
<dbReference type="EMBL" id="JACICE010000002">
    <property type="protein sequence ID" value="MBB3775923.1"/>
    <property type="molecule type" value="Genomic_DNA"/>
</dbReference>
<comment type="caution">
    <text evidence="1">The sequence shown here is derived from an EMBL/GenBank/DDBJ whole genome shotgun (WGS) entry which is preliminary data.</text>
</comment>
<dbReference type="PANTHER" id="PTHR12526">
    <property type="entry name" value="GLYCOSYLTRANSFERASE"/>
    <property type="match status" value="1"/>
</dbReference>
<dbReference type="NCBIfam" id="TIGR03087">
    <property type="entry name" value="stp1"/>
    <property type="match status" value="1"/>
</dbReference>
<accession>A0ABR6HZ26</accession>
<evidence type="ECO:0000313" key="1">
    <source>
        <dbReference type="EMBL" id="MBB3775923.1"/>
    </source>
</evidence>
<sequence length="414" mass="44223">MDRARAGVMGEILFLAHRVPFPPDRGDRIRSHNLLKALARLAPVHVGCFAESAGEGEDALAALAASHCIAPRTKPLPLAGIEAVLTGKPVSLTAFHSRKLEAWVHDTITAHNIAVIVIFSGQMGQYIPADFKGRVVIDLCDVDSAKFASYADVGERVWLNAREARLLAIEEERLGARADATILISEAEAALYRSRLTAPDKVNVEVIGNGIDAAFFDPAATIPHPVVAGLPGPHFAFTGQMDYRPNEQAALWVIEALMPKLRARFPQAMFHVVGRNPTGKLMAHHGTPGVQVWGEVPDVRPFIAAADAVLAPLLIARGVQNKVLEAMAMAKPVVLTPDAATGIAASDGEDWLVCPPDPAAMCARIEALLRDPEAPARIGAAARRFVLDHHGWDAMLAPLAGLIGMADEGQRHAA</sequence>
<dbReference type="Proteomes" id="UP000548685">
    <property type="component" value="Unassembled WGS sequence"/>
</dbReference>
<reference evidence="1 2" key="1">
    <citation type="submission" date="2020-08" db="EMBL/GenBank/DDBJ databases">
        <title>Genomic Encyclopedia of Type Strains, Phase IV (KMG-IV): sequencing the most valuable type-strain genomes for metagenomic binning, comparative biology and taxonomic classification.</title>
        <authorList>
            <person name="Goeker M."/>
        </authorList>
    </citation>
    <scope>NUCLEOTIDE SEQUENCE [LARGE SCALE GENOMIC DNA]</scope>
    <source>
        <strain evidence="1 2">DSM 8510</strain>
    </source>
</reference>
<proteinExistence type="predicted"/>
<keyword evidence="1" id="KW-0808">Transferase</keyword>
<dbReference type="SUPFAM" id="SSF53756">
    <property type="entry name" value="UDP-Glycosyltransferase/glycogen phosphorylase"/>
    <property type="match status" value="1"/>
</dbReference>
<dbReference type="Gene3D" id="3.40.50.2000">
    <property type="entry name" value="Glycogen Phosphorylase B"/>
    <property type="match status" value="2"/>
</dbReference>